<keyword evidence="3" id="KW-1185">Reference proteome</keyword>
<feature type="transmembrane region" description="Helical" evidence="1">
    <location>
        <begin position="219"/>
        <end position="236"/>
    </location>
</feature>
<name>A0A5B8G6K3_9RHOB</name>
<dbReference type="KEGG" id="ppru:FDP22_22950"/>
<gene>
    <name evidence="2" type="ORF">FDP22_22950</name>
</gene>
<keyword evidence="1" id="KW-0472">Membrane</keyword>
<proteinExistence type="predicted"/>
<accession>A0A5B8G6K3</accession>
<dbReference type="OrthoDB" id="7010242at2"/>
<keyword evidence="1" id="KW-1133">Transmembrane helix</keyword>
<dbReference type="AlphaFoldDB" id="A0A5B8G6K3"/>
<feature type="transmembrane region" description="Helical" evidence="1">
    <location>
        <begin position="411"/>
        <end position="434"/>
    </location>
</feature>
<feature type="transmembrane region" description="Helical" evidence="1">
    <location>
        <begin position="44"/>
        <end position="65"/>
    </location>
</feature>
<dbReference type="Proteomes" id="UP000305888">
    <property type="component" value="Plasmid pD4M1D"/>
</dbReference>
<feature type="transmembrane region" description="Helical" evidence="1">
    <location>
        <begin position="270"/>
        <end position="289"/>
    </location>
</feature>
<evidence type="ECO:0000313" key="2">
    <source>
        <dbReference type="EMBL" id="QDL94733.1"/>
    </source>
</evidence>
<reference evidence="2 3" key="1">
    <citation type="submission" date="2019-06" db="EMBL/GenBank/DDBJ databases">
        <title>Genome sequence of Rhodobacteraceae bacterium D4M1.</title>
        <authorList>
            <person name="Cao J."/>
        </authorList>
    </citation>
    <scope>NUCLEOTIDE SEQUENCE [LARGE SCALE GENOMIC DNA]</scope>
    <source>
        <strain evidence="2 3">D4M1</strain>
        <plasmid evidence="3">pd4m1d</plasmid>
    </source>
</reference>
<feature type="transmembrane region" description="Helical" evidence="1">
    <location>
        <begin position="248"/>
        <end position="264"/>
    </location>
</feature>
<feature type="transmembrane region" description="Helical" evidence="1">
    <location>
        <begin position="85"/>
        <end position="105"/>
    </location>
</feature>
<feature type="transmembrane region" description="Helical" evidence="1">
    <location>
        <begin position="378"/>
        <end position="399"/>
    </location>
</feature>
<geneLocation type="plasmid" evidence="3">
    <name>pd4m1d</name>
</geneLocation>
<dbReference type="RefSeq" id="WP_138578694.1">
    <property type="nucleotide sequence ID" value="NZ_CP040822.1"/>
</dbReference>
<feature type="transmembrane region" description="Helical" evidence="1">
    <location>
        <begin position="163"/>
        <end position="184"/>
    </location>
</feature>
<evidence type="ECO:0000313" key="3">
    <source>
        <dbReference type="Proteomes" id="UP000305888"/>
    </source>
</evidence>
<feature type="transmembrane region" description="Helical" evidence="1">
    <location>
        <begin position="301"/>
        <end position="322"/>
    </location>
</feature>
<feature type="transmembrane region" description="Helical" evidence="1">
    <location>
        <begin position="134"/>
        <end position="151"/>
    </location>
</feature>
<evidence type="ECO:0000256" key="1">
    <source>
        <dbReference type="SAM" id="Phobius"/>
    </source>
</evidence>
<feature type="transmembrane region" description="Helical" evidence="1">
    <location>
        <begin position="440"/>
        <end position="458"/>
    </location>
</feature>
<organism evidence="2 3">
    <name type="scientific">Paroceanicella profunda</name>
    <dbReference type="NCBI Taxonomy" id="2579971"/>
    <lineage>
        <taxon>Bacteria</taxon>
        <taxon>Pseudomonadati</taxon>
        <taxon>Pseudomonadota</taxon>
        <taxon>Alphaproteobacteria</taxon>
        <taxon>Rhodobacterales</taxon>
        <taxon>Paracoccaceae</taxon>
        <taxon>Paroceanicella</taxon>
    </lineage>
</organism>
<protein>
    <recommendedName>
        <fullName evidence="4">O-antigen ligase family protein</fullName>
    </recommendedName>
</protein>
<dbReference type="EMBL" id="CP040822">
    <property type="protein sequence ID" value="QDL94733.1"/>
    <property type="molecule type" value="Genomic_DNA"/>
</dbReference>
<keyword evidence="2" id="KW-0614">Plasmid</keyword>
<keyword evidence="1" id="KW-0812">Transmembrane</keyword>
<sequence length="480" mass="52506">MVFLPLALFWSFAIWGLVSRRPVIIYLFFASMPFGAFAVVPPEALGGLTFTPTPIVALLICVRMFMTPRALSYVITSAIEERRLLYLFAFWVVAVFATMFLPRVFAGEVGVIPMRGLLSQPAPLMPSTQNMSQLTYLTISVLAVVAFSRLLQGAEMRQHVLRALCLGAFLTIVTGLLDFATQFVPLEPVLAPFRTASYALLTDVEVLGAKRVVGLMPEASSYGSVCIAMLTALWFLRRAIRDERLRNRRAPLLCGGLLLFGWLSTSSATYVGLALFICMVVMEWAWRAGALKRGAYRRRGLAVEFWLAFAGFGALTAIVAFHPAVLDPMVAMIDRMVLQKTSSSSFEERGMWTAVSWQATLDTWGLGVGVGSTRASNFAVAVLSNTGFAGGLCYALFLLRTFTRRAHPDDFEGAAMISGIRWAYPPGFVLVLLVGTSADFGPMVAFQYGLITAIALAGERRRAQDRARARPPAAPRPVPA</sequence>
<evidence type="ECO:0008006" key="4">
    <source>
        <dbReference type="Google" id="ProtNLM"/>
    </source>
</evidence>